<organism evidence="1 2">
    <name type="scientific">Aliisedimentitalea scapharcae</name>
    <dbReference type="NCBI Taxonomy" id="1524259"/>
    <lineage>
        <taxon>Bacteria</taxon>
        <taxon>Pseudomonadati</taxon>
        <taxon>Pseudomonadota</taxon>
        <taxon>Alphaproteobacteria</taxon>
        <taxon>Rhodobacterales</taxon>
        <taxon>Roseobacteraceae</taxon>
        <taxon>Aliisedimentitalea</taxon>
    </lineage>
</organism>
<keyword evidence="1" id="KW-0808">Transferase</keyword>
<sequence>MKLCAVTMVYRDYWALSQWYAHYARALGAENLYIVCHGPDPKVAAACPKANVFSVPREDMQHFDSLRSEMLNNLQNGLAQVYDWVIRTDADELICLDPQLFTGFEDLFSQNSGDALFALGLEVFESPTDSPIPDGTSALNHRRSAVFSGHYSKAWAVRKRIGLKRHGIKIRSKLVESYPFVMPPGVYLAHLKYANFDVLWSTNEVRKEVARSKGKGLPGTAWRKADRLSKQKILRATQLPELPWDQARDQAWAALQSPLRDPKNGLVRTRSLRFEARTQLPDWFANL</sequence>
<name>A0ABZ2XR99_9RHOB</name>
<evidence type="ECO:0000313" key="1">
    <source>
        <dbReference type="EMBL" id="WZK88640.1"/>
    </source>
</evidence>
<dbReference type="Proteomes" id="UP001623232">
    <property type="component" value="Chromosome"/>
</dbReference>
<dbReference type="Pfam" id="PF13704">
    <property type="entry name" value="Glyco_tranf_2_4"/>
    <property type="match status" value="1"/>
</dbReference>
<accession>A0ABZ2XR99</accession>
<keyword evidence="2" id="KW-1185">Reference proteome</keyword>
<protein>
    <submittedName>
        <fullName evidence="1">Glycosyltransferase family 2 protein</fullName>
        <ecNumber evidence="1">2.4.-.-</ecNumber>
    </submittedName>
</protein>
<evidence type="ECO:0000313" key="2">
    <source>
        <dbReference type="Proteomes" id="UP001623232"/>
    </source>
</evidence>
<dbReference type="EC" id="2.4.-.-" evidence="1"/>
<proteinExistence type="predicted"/>
<dbReference type="GO" id="GO:0016757">
    <property type="term" value="F:glycosyltransferase activity"/>
    <property type="evidence" value="ECO:0007669"/>
    <property type="project" value="UniProtKB-KW"/>
</dbReference>
<gene>
    <name evidence="1" type="ORF">QEZ52_18895</name>
</gene>
<keyword evidence="1" id="KW-0328">Glycosyltransferase</keyword>
<dbReference type="RefSeq" id="WP_406646107.1">
    <property type="nucleotide sequence ID" value="NZ_CP123584.1"/>
</dbReference>
<reference evidence="1 2" key="1">
    <citation type="submission" date="2023-04" db="EMBL/GenBank/DDBJ databases">
        <title>Complete genome sequence of Alisedimentitalea scapharcae.</title>
        <authorList>
            <person name="Rong J.-C."/>
            <person name="Yi M.-L."/>
            <person name="Zhao Q."/>
        </authorList>
    </citation>
    <scope>NUCLEOTIDE SEQUENCE [LARGE SCALE GENOMIC DNA]</scope>
    <source>
        <strain evidence="1 2">KCTC 42119</strain>
    </source>
</reference>
<dbReference type="EMBL" id="CP123584">
    <property type="protein sequence ID" value="WZK88640.1"/>
    <property type="molecule type" value="Genomic_DNA"/>
</dbReference>